<dbReference type="Proteomes" id="UP000199657">
    <property type="component" value="Unassembled WGS sequence"/>
</dbReference>
<dbReference type="AlphaFoldDB" id="A0A1H8TDH7"/>
<comment type="similarity">
    <text evidence="1 2">Belongs to the fructosamine kinase family.</text>
</comment>
<dbReference type="PANTHER" id="PTHR12149:SF8">
    <property type="entry name" value="PROTEIN-RIBULOSAMINE 3-KINASE"/>
    <property type="match status" value="1"/>
</dbReference>
<evidence type="ECO:0000313" key="3">
    <source>
        <dbReference type="EMBL" id="SEO88885.1"/>
    </source>
</evidence>
<keyword evidence="2" id="KW-0808">Transferase</keyword>
<dbReference type="PANTHER" id="PTHR12149">
    <property type="entry name" value="FRUCTOSAMINE 3 KINASE-RELATED PROTEIN"/>
    <property type="match status" value="1"/>
</dbReference>
<keyword evidence="4" id="KW-1185">Reference proteome</keyword>
<proteinExistence type="inferred from homology"/>
<reference evidence="3 4" key="1">
    <citation type="submission" date="2016-10" db="EMBL/GenBank/DDBJ databases">
        <authorList>
            <person name="de Groot N.N."/>
        </authorList>
    </citation>
    <scope>NUCLEOTIDE SEQUENCE [LARGE SCALE GENOMIC DNA]</scope>
    <source>
        <strain evidence="3 4">CGMCC 1.6291</strain>
    </source>
</reference>
<name>A0A1H8TDH7_9GAMM</name>
<dbReference type="InterPro" id="IPR016477">
    <property type="entry name" value="Fructo-/Ketosamine-3-kinase"/>
</dbReference>
<sequence length="291" mass="32116">MPWSAIDDAIAGATGSPYATRHRAPVGGGSINAAYRLEGQQSAWFVKLNHAGALAMFQAEAEGLQELAAADAIRVPRPLTWGEAGGRSYLVMEWLTLHGRGDNAALGESLAHMHRTTAARHGWHRDNTIGSTEQINTPDSDWVRFYTRQRLQFQLQLAADNGHGGSLQRAGERLCEQAGAFFSDYTPSPSLLHGDLWSGNIAFDDARQPVLYDPAVHYGDRESDLAMSELFGRLPEAVYDAYNAVWPLDAGYPVRRDLYQLYHVLNHLNLFGGMYASQAEHLIGRLLAEVR</sequence>
<organism evidence="3 4">
    <name type="scientific">Aquisalimonas asiatica</name>
    <dbReference type="NCBI Taxonomy" id="406100"/>
    <lineage>
        <taxon>Bacteria</taxon>
        <taxon>Pseudomonadati</taxon>
        <taxon>Pseudomonadota</taxon>
        <taxon>Gammaproteobacteria</taxon>
        <taxon>Chromatiales</taxon>
        <taxon>Ectothiorhodospiraceae</taxon>
        <taxon>Aquisalimonas</taxon>
    </lineage>
</organism>
<accession>A0A1H8TDH7</accession>
<protein>
    <submittedName>
        <fullName evidence="3">Fructosamine-3-kinase</fullName>
    </submittedName>
</protein>
<keyword evidence="2 3" id="KW-0418">Kinase</keyword>
<dbReference type="Gene3D" id="3.90.1200.10">
    <property type="match status" value="1"/>
</dbReference>
<gene>
    <name evidence="3" type="ORF">SAMN04488052_10476</name>
</gene>
<evidence type="ECO:0000256" key="1">
    <source>
        <dbReference type="ARBA" id="ARBA00009460"/>
    </source>
</evidence>
<dbReference type="SUPFAM" id="SSF56112">
    <property type="entry name" value="Protein kinase-like (PK-like)"/>
    <property type="match status" value="1"/>
</dbReference>
<dbReference type="PIRSF" id="PIRSF006221">
    <property type="entry name" value="Ketosamine-3-kinase"/>
    <property type="match status" value="1"/>
</dbReference>
<dbReference type="GO" id="GO:0016301">
    <property type="term" value="F:kinase activity"/>
    <property type="evidence" value="ECO:0007669"/>
    <property type="project" value="UniProtKB-UniRule"/>
</dbReference>
<evidence type="ECO:0000256" key="2">
    <source>
        <dbReference type="PIRNR" id="PIRNR006221"/>
    </source>
</evidence>
<dbReference type="OrthoDB" id="5291879at2"/>
<dbReference type="InterPro" id="IPR011009">
    <property type="entry name" value="Kinase-like_dom_sf"/>
</dbReference>
<dbReference type="Gene3D" id="3.30.200.20">
    <property type="entry name" value="Phosphorylase Kinase, domain 1"/>
    <property type="match status" value="1"/>
</dbReference>
<dbReference type="RefSeq" id="WP_091643189.1">
    <property type="nucleotide sequence ID" value="NZ_FOEG01000004.1"/>
</dbReference>
<dbReference type="Pfam" id="PF03881">
    <property type="entry name" value="Fructosamin_kin"/>
    <property type="match status" value="1"/>
</dbReference>
<dbReference type="STRING" id="406100.SAMN04488052_10476"/>
<dbReference type="EMBL" id="FOEG01000004">
    <property type="protein sequence ID" value="SEO88885.1"/>
    <property type="molecule type" value="Genomic_DNA"/>
</dbReference>
<evidence type="ECO:0000313" key="4">
    <source>
        <dbReference type="Proteomes" id="UP000199657"/>
    </source>
</evidence>